<protein>
    <recommendedName>
        <fullName evidence="4">Terpene synthase</fullName>
        <ecNumber evidence="4">4.2.3.-</ecNumber>
    </recommendedName>
</protein>
<evidence type="ECO:0000256" key="1">
    <source>
        <dbReference type="ARBA" id="ARBA00001946"/>
    </source>
</evidence>
<evidence type="ECO:0000313" key="6">
    <source>
        <dbReference type="Proteomes" id="UP000325780"/>
    </source>
</evidence>
<dbReference type="SUPFAM" id="SSF48576">
    <property type="entry name" value="Terpenoid synthases"/>
    <property type="match status" value="1"/>
</dbReference>
<dbReference type="InterPro" id="IPR008949">
    <property type="entry name" value="Isoprenoid_synthase_dom_sf"/>
</dbReference>
<organism evidence="5 6">
    <name type="scientific">Aspergillus avenaceus</name>
    <dbReference type="NCBI Taxonomy" id="36643"/>
    <lineage>
        <taxon>Eukaryota</taxon>
        <taxon>Fungi</taxon>
        <taxon>Dikarya</taxon>
        <taxon>Ascomycota</taxon>
        <taxon>Pezizomycotina</taxon>
        <taxon>Eurotiomycetes</taxon>
        <taxon>Eurotiomycetidae</taxon>
        <taxon>Eurotiales</taxon>
        <taxon>Aspergillaceae</taxon>
        <taxon>Aspergillus</taxon>
        <taxon>Aspergillus subgen. Circumdati</taxon>
    </lineage>
</organism>
<reference evidence="5 6" key="1">
    <citation type="submission" date="2019-04" db="EMBL/GenBank/DDBJ databases">
        <title>Friends and foes A comparative genomics study of 23 Aspergillus species from section Flavi.</title>
        <authorList>
            <consortium name="DOE Joint Genome Institute"/>
            <person name="Kjaerbolling I."/>
            <person name="Vesth T."/>
            <person name="Frisvad J.C."/>
            <person name="Nybo J.L."/>
            <person name="Theobald S."/>
            <person name="Kildgaard S."/>
            <person name="Isbrandt T."/>
            <person name="Kuo A."/>
            <person name="Sato A."/>
            <person name="Lyhne E.K."/>
            <person name="Kogle M.E."/>
            <person name="Wiebenga A."/>
            <person name="Kun R.S."/>
            <person name="Lubbers R.J."/>
            <person name="Makela M.R."/>
            <person name="Barry K."/>
            <person name="Chovatia M."/>
            <person name="Clum A."/>
            <person name="Daum C."/>
            <person name="Haridas S."/>
            <person name="He G."/>
            <person name="LaButti K."/>
            <person name="Lipzen A."/>
            <person name="Mondo S."/>
            <person name="Riley R."/>
            <person name="Salamov A."/>
            <person name="Simmons B.A."/>
            <person name="Magnuson J.K."/>
            <person name="Henrissat B."/>
            <person name="Mortensen U.H."/>
            <person name="Larsen T.O."/>
            <person name="Devries R.P."/>
            <person name="Grigoriev I.V."/>
            <person name="Machida M."/>
            <person name="Baker S.E."/>
            <person name="Andersen M.R."/>
        </authorList>
    </citation>
    <scope>NUCLEOTIDE SEQUENCE [LARGE SCALE GENOMIC DNA]</scope>
    <source>
        <strain evidence="5 6">IBT 18842</strain>
    </source>
</reference>
<dbReference type="GO" id="GO:0008299">
    <property type="term" value="P:isoprenoid biosynthetic process"/>
    <property type="evidence" value="ECO:0007669"/>
    <property type="project" value="UniProtKB-ARBA"/>
</dbReference>
<dbReference type="GO" id="GO:0010333">
    <property type="term" value="F:terpene synthase activity"/>
    <property type="evidence" value="ECO:0007669"/>
    <property type="project" value="InterPro"/>
</dbReference>
<dbReference type="Pfam" id="PF19086">
    <property type="entry name" value="Terpene_syn_C_2"/>
    <property type="match status" value="1"/>
</dbReference>
<evidence type="ECO:0000256" key="2">
    <source>
        <dbReference type="ARBA" id="ARBA00006333"/>
    </source>
</evidence>
<dbReference type="Proteomes" id="UP000325780">
    <property type="component" value="Unassembled WGS sequence"/>
</dbReference>
<dbReference type="InterPro" id="IPR034686">
    <property type="entry name" value="Terpene_cyclase-like_2"/>
</dbReference>
<keyword evidence="4" id="KW-0456">Lyase</keyword>
<name>A0A5N6TP11_ASPAV</name>
<gene>
    <name evidence="5" type="ORF">BDV25DRAFT_142103</name>
</gene>
<dbReference type="AlphaFoldDB" id="A0A5N6TP11"/>
<keyword evidence="6" id="KW-1185">Reference proteome</keyword>
<keyword evidence="3 4" id="KW-0460">Magnesium</keyword>
<dbReference type="OrthoDB" id="4467523at2759"/>
<dbReference type="PANTHER" id="PTHR35201:SF4">
    <property type="entry name" value="BETA-PINACENE SYNTHASE-RELATED"/>
    <property type="match status" value="1"/>
</dbReference>
<accession>A0A5N6TP11</accession>
<dbReference type="GO" id="GO:0046872">
    <property type="term" value="F:metal ion binding"/>
    <property type="evidence" value="ECO:0007669"/>
    <property type="project" value="UniProtKB-KW"/>
</dbReference>
<comment type="similarity">
    <text evidence="2 4">Belongs to the terpene synthase family.</text>
</comment>
<dbReference type="EMBL" id="ML742175">
    <property type="protein sequence ID" value="KAE8148096.1"/>
    <property type="molecule type" value="Genomic_DNA"/>
</dbReference>
<evidence type="ECO:0000256" key="4">
    <source>
        <dbReference type="RuleBase" id="RU366034"/>
    </source>
</evidence>
<dbReference type="EC" id="4.2.3.-" evidence="4"/>
<comment type="cofactor">
    <cofactor evidence="1 4">
        <name>Mg(2+)</name>
        <dbReference type="ChEBI" id="CHEBI:18420"/>
    </cofactor>
</comment>
<evidence type="ECO:0000313" key="5">
    <source>
        <dbReference type="EMBL" id="KAE8148096.1"/>
    </source>
</evidence>
<dbReference type="PANTHER" id="PTHR35201">
    <property type="entry name" value="TERPENE SYNTHASE"/>
    <property type="match status" value="1"/>
</dbReference>
<proteinExistence type="inferred from homology"/>
<dbReference type="Gene3D" id="1.10.600.10">
    <property type="entry name" value="Farnesyl Diphosphate Synthase"/>
    <property type="match status" value="1"/>
</dbReference>
<keyword evidence="4" id="KW-0479">Metal-binding</keyword>
<evidence type="ECO:0000256" key="3">
    <source>
        <dbReference type="ARBA" id="ARBA00022842"/>
    </source>
</evidence>
<sequence>MASAVIDKHKPRDWDEKPDEPIRIPDLFVSFLCQEPKPHPSHEKVKKASEDWFADVLHLSKTQRSKHWDYDLPYFVSVWMKHASEESYKIVSDWDNWVFCFDDLFDDDDLERNDTDRAAKEVEVVLNITKGKHDPKDDVHEGVMISALRYMYCDVWERIVQNSTPVIQQRVAEAMEYYLQGILNCVRVEAGDIERDLEKLIEFRRGGIGVEPCIALAEFAGKLNVPEKFFRSSVAQELRNCTTDLVFLQNDIISYHREHDMGVTHNLISFLRSEGYTQQQAYDKMDEMLRERYKMWYRILSEIPIYDE</sequence>